<sequence length="201" mass="22991">MDVDAFWDLIERSGRESATRQERLAWLEGELSRRSAEEIVGFKAWWESVRSRLCTWDLYAVYCSALGWGSLDGFEYFANWIVSLGREPYEQVAECPDTAIELPQLLRLFEVRHRQIAEKKPPVWSVEEEPKFELLDYVTFGPYESATGLDAGSLGEAVHARGVRRRFPLVGADFGGEAWDLDDPAEMARRLPRVARHLGIP</sequence>
<dbReference type="Proteomes" id="UP000562352">
    <property type="component" value="Unassembled WGS sequence"/>
</dbReference>
<organism evidence="2 3">
    <name type="scientific">Planomonospora venezuelensis</name>
    <dbReference type="NCBI Taxonomy" id="1999"/>
    <lineage>
        <taxon>Bacteria</taxon>
        <taxon>Bacillati</taxon>
        <taxon>Actinomycetota</taxon>
        <taxon>Actinomycetes</taxon>
        <taxon>Streptosporangiales</taxon>
        <taxon>Streptosporangiaceae</taxon>
        <taxon>Planomonospora</taxon>
    </lineage>
</organism>
<accession>A0A841D415</accession>
<protein>
    <recommendedName>
        <fullName evidence="1">DUF4240 domain-containing protein</fullName>
    </recommendedName>
</protein>
<comment type="caution">
    <text evidence="2">The sequence shown here is derived from an EMBL/GenBank/DDBJ whole genome shotgun (WGS) entry which is preliminary data.</text>
</comment>
<feature type="domain" description="DUF4240" evidence="1">
    <location>
        <begin position="1"/>
        <end position="143"/>
    </location>
</feature>
<reference evidence="2 3" key="1">
    <citation type="submission" date="2020-08" db="EMBL/GenBank/DDBJ databases">
        <title>Genomic Encyclopedia of Type Strains, Phase III (KMG-III): the genomes of soil and plant-associated and newly described type strains.</title>
        <authorList>
            <person name="Whitman W."/>
        </authorList>
    </citation>
    <scope>NUCLEOTIDE SEQUENCE [LARGE SCALE GENOMIC DNA]</scope>
    <source>
        <strain evidence="2 3">CECT 3303</strain>
    </source>
</reference>
<evidence type="ECO:0000259" key="1">
    <source>
        <dbReference type="Pfam" id="PF14024"/>
    </source>
</evidence>
<dbReference type="AlphaFoldDB" id="A0A841D415"/>
<dbReference type="EMBL" id="JACHJJ010000006">
    <property type="protein sequence ID" value="MBB5963128.1"/>
    <property type="molecule type" value="Genomic_DNA"/>
</dbReference>
<dbReference type="InterPro" id="IPR025334">
    <property type="entry name" value="DUF4240"/>
</dbReference>
<keyword evidence="3" id="KW-1185">Reference proteome</keyword>
<evidence type="ECO:0000313" key="2">
    <source>
        <dbReference type="EMBL" id="MBB5963128.1"/>
    </source>
</evidence>
<proteinExistence type="predicted"/>
<dbReference type="Pfam" id="PF14024">
    <property type="entry name" value="DUF4240"/>
    <property type="match status" value="1"/>
</dbReference>
<dbReference type="RefSeq" id="WP_184941051.1">
    <property type="nucleotide sequence ID" value="NZ_BAAAWZ010000001.1"/>
</dbReference>
<evidence type="ECO:0000313" key="3">
    <source>
        <dbReference type="Proteomes" id="UP000562352"/>
    </source>
</evidence>
<name>A0A841D415_PLAVE</name>
<gene>
    <name evidence="2" type="ORF">FHS22_002402</name>
</gene>